<dbReference type="InterPro" id="IPR000477">
    <property type="entry name" value="RT_dom"/>
</dbReference>
<proteinExistence type="predicted"/>
<dbReference type="PANTHER" id="PTHR33395">
    <property type="entry name" value="TRANSCRIPTASE, PUTATIVE-RELATED-RELATED"/>
    <property type="match status" value="1"/>
</dbReference>
<dbReference type="GO" id="GO:0061343">
    <property type="term" value="P:cell adhesion involved in heart morphogenesis"/>
    <property type="evidence" value="ECO:0007669"/>
    <property type="project" value="TreeGrafter"/>
</dbReference>
<feature type="domain" description="Reverse transcriptase" evidence="1">
    <location>
        <begin position="272"/>
        <end position="390"/>
    </location>
</feature>
<reference evidence="2" key="1">
    <citation type="submission" date="2023-10" db="EMBL/GenBank/DDBJ databases">
        <title>Genome assemblies of two species of porcelain crab, Petrolisthes cinctipes and Petrolisthes manimaculis (Anomura: Porcellanidae).</title>
        <authorList>
            <person name="Angst P."/>
        </authorList>
    </citation>
    <scope>NUCLEOTIDE SEQUENCE</scope>
    <source>
        <strain evidence="2">PB745_01</strain>
        <tissue evidence="2">Gill</tissue>
    </source>
</reference>
<keyword evidence="3" id="KW-1185">Reference proteome</keyword>
<dbReference type="CDD" id="cd01650">
    <property type="entry name" value="RT_nLTR_like"/>
    <property type="match status" value="1"/>
</dbReference>
<dbReference type="EMBL" id="JAWQEG010002543">
    <property type="protein sequence ID" value="KAK3871258.1"/>
    <property type="molecule type" value="Genomic_DNA"/>
</dbReference>
<dbReference type="Proteomes" id="UP001286313">
    <property type="component" value="Unassembled WGS sequence"/>
</dbReference>
<evidence type="ECO:0000259" key="1">
    <source>
        <dbReference type="Pfam" id="PF00078"/>
    </source>
</evidence>
<name>A0AAE1FC82_PETCI</name>
<evidence type="ECO:0000313" key="3">
    <source>
        <dbReference type="Proteomes" id="UP001286313"/>
    </source>
</evidence>
<gene>
    <name evidence="2" type="ORF">Pcinc_023584</name>
</gene>
<evidence type="ECO:0000313" key="2">
    <source>
        <dbReference type="EMBL" id="KAK3871258.1"/>
    </source>
</evidence>
<dbReference type="GO" id="GO:0007508">
    <property type="term" value="P:larval heart development"/>
    <property type="evidence" value="ECO:0007669"/>
    <property type="project" value="TreeGrafter"/>
</dbReference>
<dbReference type="Pfam" id="PF00078">
    <property type="entry name" value="RVT_1"/>
    <property type="match status" value="1"/>
</dbReference>
<dbReference type="GO" id="GO:0071897">
    <property type="term" value="P:DNA biosynthetic process"/>
    <property type="evidence" value="ECO:0007669"/>
    <property type="project" value="UniProtKB-ARBA"/>
</dbReference>
<sequence length="410" mass="45824">MPNAEVRKSLLEETRKLKDSQFSGIYITRDLTYAQRQDLARRRLARNASVVGGGPAGMDGARTVCRPPFNTVLETRNLINFLEDFCNSKEVLILGDFNLPAIDWTKIDALFLDYDPLTLAFTDCFNTAGLHQWVDFPTLCLQYIRGKKVGAPSVGPLKCSDGSLTEQCDTMAEMFVTGFASVFKTGIPRPSPHQVYHGALDAVDITLFDVSARLGKLDASSSMGPDGLHPRLHKSCPALSYPIFKIFLAGMSVGIVTTKWKVSEIVPIFKKGSRSDALNYRPISLTSVCCKTLEKIVVKHIYDYLEQNYILTDDQYDFRRGRAVDDQLLATYNFVTSEYDSGNVVDVVLFDFSKMFDVVNHDILLDKLKHIGIQGTLLEWIGAFLQGRTKSPSPYSHSHMPFSTIAFTQN</sequence>
<dbReference type="PANTHER" id="PTHR33395:SF22">
    <property type="entry name" value="REVERSE TRANSCRIPTASE DOMAIN-CONTAINING PROTEIN"/>
    <property type="match status" value="1"/>
</dbReference>
<comment type="caution">
    <text evidence="2">The sequence shown here is derived from an EMBL/GenBank/DDBJ whole genome shotgun (WGS) entry which is preliminary data.</text>
</comment>
<protein>
    <recommendedName>
        <fullName evidence="1">Reverse transcriptase domain-containing protein</fullName>
    </recommendedName>
</protein>
<dbReference type="GO" id="GO:0031012">
    <property type="term" value="C:extracellular matrix"/>
    <property type="evidence" value="ECO:0007669"/>
    <property type="project" value="TreeGrafter"/>
</dbReference>
<accession>A0AAE1FC82</accession>
<dbReference type="AlphaFoldDB" id="A0AAE1FC82"/>
<dbReference type="SUPFAM" id="SSF56672">
    <property type="entry name" value="DNA/RNA polymerases"/>
    <property type="match status" value="1"/>
</dbReference>
<dbReference type="InterPro" id="IPR043502">
    <property type="entry name" value="DNA/RNA_pol_sf"/>
</dbReference>
<organism evidence="2 3">
    <name type="scientific">Petrolisthes cinctipes</name>
    <name type="common">Flat porcelain crab</name>
    <dbReference type="NCBI Taxonomy" id="88211"/>
    <lineage>
        <taxon>Eukaryota</taxon>
        <taxon>Metazoa</taxon>
        <taxon>Ecdysozoa</taxon>
        <taxon>Arthropoda</taxon>
        <taxon>Crustacea</taxon>
        <taxon>Multicrustacea</taxon>
        <taxon>Malacostraca</taxon>
        <taxon>Eumalacostraca</taxon>
        <taxon>Eucarida</taxon>
        <taxon>Decapoda</taxon>
        <taxon>Pleocyemata</taxon>
        <taxon>Anomura</taxon>
        <taxon>Galatheoidea</taxon>
        <taxon>Porcellanidae</taxon>
        <taxon>Petrolisthes</taxon>
    </lineage>
</organism>